<name>A0A7S3VGE9_9STRA</name>
<reference evidence="8" key="1">
    <citation type="submission" date="2021-01" db="EMBL/GenBank/DDBJ databases">
        <authorList>
            <person name="Corre E."/>
            <person name="Pelletier E."/>
            <person name="Niang G."/>
            <person name="Scheremetjew M."/>
            <person name="Finn R."/>
            <person name="Kale V."/>
            <person name="Holt S."/>
            <person name="Cochrane G."/>
            <person name="Meng A."/>
            <person name="Brown T."/>
            <person name="Cohen L."/>
        </authorList>
    </citation>
    <scope>NUCLEOTIDE SEQUENCE</scope>
    <source>
        <strain evidence="8">MM31A-1</strain>
    </source>
</reference>
<keyword evidence="6 7" id="KW-0472">Membrane</keyword>
<comment type="similarity">
    <text evidence="2">Belongs to the EMC3 family.</text>
</comment>
<dbReference type="PANTHER" id="PTHR13116">
    <property type="entry name" value="ER MEMBRANE PROTEIN COMPLEX SUBUNIT 3"/>
    <property type="match status" value="1"/>
</dbReference>
<dbReference type="InterPro" id="IPR002809">
    <property type="entry name" value="EMC3/TMCO1"/>
</dbReference>
<evidence type="ECO:0000256" key="5">
    <source>
        <dbReference type="ARBA" id="ARBA00022989"/>
    </source>
</evidence>
<feature type="transmembrane region" description="Helical" evidence="7">
    <location>
        <begin position="29"/>
        <end position="48"/>
    </location>
</feature>
<dbReference type="InterPro" id="IPR008568">
    <property type="entry name" value="EMC3"/>
</dbReference>
<feature type="transmembrane region" description="Helical" evidence="7">
    <location>
        <begin position="161"/>
        <end position="184"/>
    </location>
</feature>
<feature type="transmembrane region" description="Helical" evidence="7">
    <location>
        <begin position="215"/>
        <end position="233"/>
    </location>
</feature>
<evidence type="ECO:0000256" key="4">
    <source>
        <dbReference type="ARBA" id="ARBA00022692"/>
    </source>
</evidence>
<evidence type="ECO:0000313" key="8">
    <source>
        <dbReference type="EMBL" id="CAE0479044.1"/>
    </source>
</evidence>
<evidence type="ECO:0000256" key="6">
    <source>
        <dbReference type="ARBA" id="ARBA00023136"/>
    </source>
</evidence>
<gene>
    <name evidence="8" type="ORF">CDEB00056_LOCUS23897</name>
</gene>
<dbReference type="SMART" id="SM01415">
    <property type="entry name" value="DUF106"/>
    <property type="match status" value="1"/>
</dbReference>
<organism evidence="8">
    <name type="scientific">Chaetoceros debilis</name>
    <dbReference type="NCBI Taxonomy" id="122233"/>
    <lineage>
        <taxon>Eukaryota</taxon>
        <taxon>Sar</taxon>
        <taxon>Stramenopiles</taxon>
        <taxon>Ochrophyta</taxon>
        <taxon>Bacillariophyta</taxon>
        <taxon>Coscinodiscophyceae</taxon>
        <taxon>Chaetocerotophycidae</taxon>
        <taxon>Chaetocerotales</taxon>
        <taxon>Chaetocerotaceae</taxon>
        <taxon>Chaetoceros</taxon>
    </lineage>
</organism>
<dbReference type="GO" id="GO:0072546">
    <property type="term" value="C:EMC complex"/>
    <property type="evidence" value="ECO:0007669"/>
    <property type="project" value="TreeGrafter"/>
</dbReference>
<dbReference type="PANTHER" id="PTHR13116:SF5">
    <property type="entry name" value="ER MEMBRANE PROTEIN COMPLEX SUBUNIT 3"/>
    <property type="match status" value="1"/>
</dbReference>
<comment type="subcellular location">
    <subcellularLocation>
        <location evidence="1">Membrane</location>
        <topology evidence="1">Multi-pass membrane protein</topology>
    </subcellularLocation>
</comment>
<proteinExistence type="inferred from homology"/>
<keyword evidence="4 7" id="KW-0812">Transmembrane</keyword>
<evidence type="ECO:0000256" key="7">
    <source>
        <dbReference type="SAM" id="Phobius"/>
    </source>
</evidence>
<dbReference type="AlphaFoldDB" id="A0A7S3VGE9"/>
<dbReference type="Pfam" id="PF01956">
    <property type="entry name" value="EMC3_TMCO1"/>
    <property type="match status" value="1"/>
</dbReference>
<dbReference type="GO" id="GO:0034975">
    <property type="term" value="P:protein folding in endoplasmic reticulum"/>
    <property type="evidence" value="ECO:0007669"/>
    <property type="project" value="TreeGrafter"/>
</dbReference>
<sequence length="342" mass="37496">MTVIPPGSFASPSGLNSQNILLDSSIRDWVVLPLLIIMVEAGLLRHYLGQVLKPSEIKKIPYIEHRTKNAISRASRLRSGASSYLSKDKWDSRVKYWTGTDHNTSSEQPGYLKEEIQWMEEEEEKIALAKEDGSGGADAGDGGIDGMPDPMAMLGPMKGQFAFMAQNMVMMQGIGYFFSGYVLVKVPIPLTTGFKMMFQRGLDLSTLETSYVSSVSWYFLVMFGLRAFFKLVIEGDGNNREEHMQAAILHADMGNTLNGGGPAKKFDSVKMIKAEIENLELSKHKSILDDADRRLLGKKYLTRKFSSGAVGGKNSDGPGYDIFGAAAKGGKSKGSIKKVKGN</sequence>
<evidence type="ECO:0000256" key="2">
    <source>
        <dbReference type="ARBA" id="ARBA00005376"/>
    </source>
</evidence>
<evidence type="ECO:0000256" key="3">
    <source>
        <dbReference type="ARBA" id="ARBA00020822"/>
    </source>
</evidence>
<protein>
    <recommendedName>
        <fullName evidence="3">ER membrane protein complex subunit 3</fullName>
    </recommendedName>
</protein>
<accession>A0A7S3VGE9</accession>
<evidence type="ECO:0000256" key="1">
    <source>
        <dbReference type="ARBA" id="ARBA00004141"/>
    </source>
</evidence>
<keyword evidence="5 7" id="KW-1133">Transmembrane helix</keyword>
<dbReference type="EMBL" id="HBIO01031173">
    <property type="protein sequence ID" value="CAE0479044.1"/>
    <property type="molecule type" value="Transcribed_RNA"/>
</dbReference>